<evidence type="ECO:0000256" key="5">
    <source>
        <dbReference type="ARBA" id="ARBA00023235"/>
    </source>
</evidence>
<dbReference type="InterPro" id="IPR015797">
    <property type="entry name" value="NUDIX_hydrolase-like_dom_sf"/>
</dbReference>
<dbReference type="Pfam" id="PF00293">
    <property type="entry name" value="NUDIX"/>
    <property type="match status" value="1"/>
</dbReference>
<dbReference type="PANTHER" id="PTHR10885:SF0">
    <property type="entry name" value="ISOPENTENYL-DIPHOSPHATE DELTA-ISOMERASE"/>
    <property type="match status" value="1"/>
</dbReference>
<dbReference type="EC" id="5.3.3.2" evidence="3"/>
<dbReference type="CDD" id="cd02885">
    <property type="entry name" value="NUDIX_IPP_Isomerase"/>
    <property type="match status" value="1"/>
</dbReference>
<dbReference type="GO" id="GO:0005737">
    <property type="term" value="C:cytoplasm"/>
    <property type="evidence" value="ECO:0007669"/>
    <property type="project" value="TreeGrafter"/>
</dbReference>
<evidence type="ECO:0000256" key="3">
    <source>
        <dbReference type="ARBA" id="ARBA00012057"/>
    </source>
</evidence>
<sequence>MCMIYCPLPQCNSLLVFIDAATERPKADTGFTTLCNDADMTTPRDDDLQHENAGQDVIAVDADDTELELVNRLEAHTGDGIRHRAFTALVFDDEDNVLLAQRAPDKRLWGTYWDGTVASHPVDGQSQTDATRQRLEEELGITPDQYDNLRLTDRFEYKRYFETAGVEHEVCAVLKLTLSDRELEPNEDEVAGLLWVPYERLHSNPEWYRQLRLCPWFEIAMRRDVR</sequence>
<keyword evidence="8" id="KW-1185">Reference proteome</keyword>
<reference evidence="7 8" key="1">
    <citation type="journal article" date="2014" name="PLoS Genet.">
        <title>Phylogenetically driven sequencing of extremely halophilic archaea reveals strategies for static and dynamic osmo-response.</title>
        <authorList>
            <person name="Becker E.A."/>
            <person name="Seitzer P.M."/>
            <person name="Tritt A."/>
            <person name="Larsen D."/>
            <person name="Krusor M."/>
            <person name="Yao A.I."/>
            <person name="Wu D."/>
            <person name="Madern D."/>
            <person name="Eisen J.A."/>
            <person name="Darling A.E."/>
            <person name="Facciotti M.T."/>
        </authorList>
    </citation>
    <scope>NUCLEOTIDE SEQUENCE [LARGE SCALE GENOMIC DNA]</scope>
    <source>
        <strain evidence="7 8">DSM 12281</strain>
    </source>
</reference>
<name>L9ZR29_9EURY</name>
<evidence type="ECO:0000256" key="4">
    <source>
        <dbReference type="ARBA" id="ARBA00023229"/>
    </source>
</evidence>
<accession>L9ZR29</accession>
<dbReference type="AlphaFoldDB" id="L9ZR29"/>
<dbReference type="PROSITE" id="PS51462">
    <property type="entry name" value="NUDIX"/>
    <property type="match status" value="1"/>
</dbReference>
<dbReference type="Proteomes" id="UP000011648">
    <property type="component" value="Unassembled WGS sequence"/>
</dbReference>
<evidence type="ECO:0000256" key="1">
    <source>
        <dbReference type="ARBA" id="ARBA00004826"/>
    </source>
</evidence>
<feature type="domain" description="Nudix hydrolase" evidence="6">
    <location>
        <begin position="81"/>
        <end position="219"/>
    </location>
</feature>
<dbReference type="Gene3D" id="3.90.79.10">
    <property type="entry name" value="Nucleoside Triphosphate Pyrophosphohydrolase"/>
    <property type="match status" value="1"/>
</dbReference>
<comment type="pathway">
    <text evidence="1">Isoprenoid biosynthesis; dimethylallyl diphosphate biosynthesis; dimethylallyl diphosphate from isopentenyl diphosphate: step 1/1.</text>
</comment>
<dbReference type="GO" id="GO:0009240">
    <property type="term" value="P:isopentenyl diphosphate biosynthetic process"/>
    <property type="evidence" value="ECO:0007669"/>
    <property type="project" value="TreeGrafter"/>
</dbReference>
<evidence type="ECO:0000313" key="7">
    <source>
        <dbReference type="EMBL" id="ELY88824.1"/>
    </source>
</evidence>
<protein>
    <recommendedName>
        <fullName evidence="3">isopentenyl-diphosphate Delta-isomerase</fullName>
        <ecNumber evidence="3">5.3.3.2</ecNumber>
    </recommendedName>
</protein>
<dbReference type="InterPro" id="IPR000086">
    <property type="entry name" value="NUDIX_hydrolase_dom"/>
</dbReference>
<dbReference type="EMBL" id="AOIL01000050">
    <property type="protein sequence ID" value="ELY88824.1"/>
    <property type="molecule type" value="Genomic_DNA"/>
</dbReference>
<dbReference type="STRING" id="1230458.C484_14553"/>
<proteinExistence type="inferred from homology"/>
<dbReference type="PATRIC" id="fig|1230458.4.peg.2941"/>
<comment type="similarity">
    <text evidence="2">Belongs to the IPP isomerase type 1 family.</text>
</comment>
<gene>
    <name evidence="7" type="ORF">C484_14553</name>
</gene>
<organism evidence="7 8">
    <name type="scientific">Natrialba taiwanensis DSM 12281</name>
    <dbReference type="NCBI Taxonomy" id="1230458"/>
    <lineage>
        <taxon>Archaea</taxon>
        <taxon>Methanobacteriati</taxon>
        <taxon>Methanobacteriota</taxon>
        <taxon>Stenosarchaea group</taxon>
        <taxon>Halobacteria</taxon>
        <taxon>Halobacteriales</taxon>
        <taxon>Natrialbaceae</taxon>
        <taxon>Natrialba</taxon>
    </lineage>
</organism>
<dbReference type="SUPFAM" id="SSF55811">
    <property type="entry name" value="Nudix"/>
    <property type="match status" value="1"/>
</dbReference>
<evidence type="ECO:0000256" key="2">
    <source>
        <dbReference type="ARBA" id="ARBA00007579"/>
    </source>
</evidence>
<comment type="caution">
    <text evidence="7">The sequence shown here is derived from an EMBL/GenBank/DDBJ whole genome shotgun (WGS) entry which is preliminary data.</text>
</comment>
<evidence type="ECO:0000259" key="6">
    <source>
        <dbReference type="PROSITE" id="PS51462"/>
    </source>
</evidence>
<dbReference type="PANTHER" id="PTHR10885">
    <property type="entry name" value="ISOPENTENYL-DIPHOSPHATE DELTA-ISOMERASE"/>
    <property type="match status" value="1"/>
</dbReference>
<keyword evidence="5 7" id="KW-0413">Isomerase</keyword>
<dbReference type="InterPro" id="IPR011876">
    <property type="entry name" value="IsopentenylPP_isomerase_typ1"/>
</dbReference>
<evidence type="ECO:0000313" key="8">
    <source>
        <dbReference type="Proteomes" id="UP000011648"/>
    </source>
</evidence>
<keyword evidence="4" id="KW-0414">Isoprene biosynthesis</keyword>
<dbReference type="GO" id="GO:0004452">
    <property type="term" value="F:isopentenyl-diphosphate delta-isomerase activity"/>
    <property type="evidence" value="ECO:0007669"/>
    <property type="project" value="UniProtKB-EC"/>
</dbReference>